<feature type="chain" id="PRO_5043433879" evidence="2">
    <location>
        <begin position="24"/>
        <end position="91"/>
    </location>
</feature>
<keyword evidence="2" id="KW-0732">Signal</keyword>
<protein>
    <submittedName>
        <fullName evidence="3">Uncharacterized protein</fullName>
    </submittedName>
</protein>
<dbReference type="RefSeq" id="WP_145771604.1">
    <property type="nucleotide sequence ID" value="NZ_LR778301.1"/>
</dbReference>
<keyword evidence="4" id="KW-1185">Reference proteome</keyword>
<proteinExistence type="predicted"/>
<feature type="compositionally biased region" description="Basic residues" evidence="1">
    <location>
        <begin position="78"/>
        <end position="91"/>
    </location>
</feature>
<reference evidence="3 4" key="1">
    <citation type="submission" date="2020-03" db="EMBL/GenBank/DDBJ databases">
        <authorList>
            <consortium name="Genoscope - CEA"/>
            <person name="William W."/>
        </authorList>
    </citation>
    <scope>NUCLEOTIDE SEQUENCE [LARGE SCALE GENOMIC DNA]</scope>
    <source>
        <strain evidence="4">DSM 16959</strain>
    </source>
</reference>
<evidence type="ECO:0000256" key="1">
    <source>
        <dbReference type="SAM" id="MobiDB-lite"/>
    </source>
</evidence>
<dbReference type="EMBL" id="LR778301">
    <property type="protein sequence ID" value="CAB1368029.1"/>
    <property type="molecule type" value="Genomic_DNA"/>
</dbReference>
<dbReference type="Proteomes" id="UP000515733">
    <property type="component" value="Chromosome"/>
</dbReference>
<organism evidence="3 4">
    <name type="scientific">Denitratisoma oestradiolicum</name>
    <dbReference type="NCBI Taxonomy" id="311182"/>
    <lineage>
        <taxon>Bacteria</taxon>
        <taxon>Pseudomonadati</taxon>
        <taxon>Pseudomonadota</taxon>
        <taxon>Betaproteobacteria</taxon>
        <taxon>Nitrosomonadales</taxon>
        <taxon>Sterolibacteriaceae</taxon>
        <taxon>Denitratisoma</taxon>
    </lineage>
</organism>
<evidence type="ECO:0000256" key="2">
    <source>
        <dbReference type="SAM" id="SignalP"/>
    </source>
</evidence>
<evidence type="ECO:0000313" key="3">
    <source>
        <dbReference type="EMBL" id="CAB1368029.1"/>
    </source>
</evidence>
<feature type="region of interest" description="Disordered" evidence="1">
    <location>
        <begin position="40"/>
        <end position="91"/>
    </location>
</feature>
<evidence type="ECO:0000313" key="4">
    <source>
        <dbReference type="Proteomes" id="UP000515733"/>
    </source>
</evidence>
<accession>A0A6S6XYS4</accession>
<name>A0A6S6XYS4_9PROT</name>
<dbReference type="AlphaFoldDB" id="A0A6S6XYS4"/>
<feature type="signal peptide" evidence="2">
    <location>
        <begin position="1"/>
        <end position="23"/>
    </location>
</feature>
<dbReference type="KEGG" id="doe:DENOEST_0864"/>
<sequence length="91" mass="9701">MNAMKTLRVTVLGSLLLSSLALAQPARMMMPPALPAIETHLQQQRAAEQREAMDKPGAAVAPSGQVEQAKSPAPARKTPPKKKRKPAPSQP</sequence>
<gene>
    <name evidence="3" type="ORF">DENOEST_0864</name>
</gene>